<keyword evidence="5 7" id="KW-0378">Hydrolase</keyword>
<dbReference type="InterPro" id="IPR020549">
    <property type="entry name" value="YbeY_CS"/>
</dbReference>
<comment type="function">
    <text evidence="7">Single strand-specific metallo-endoribonuclease involved in late-stage 70S ribosome quality control and in maturation of the 3' terminus of the 16S rRNA.</text>
</comment>
<keyword evidence="7" id="KW-0690">Ribosome biogenesis</keyword>
<dbReference type="GO" id="GO:0004521">
    <property type="term" value="F:RNA endonuclease activity"/>
    <property type="evidence" value="ECO:0007669"/>
    <property type="project" value="UniProtKB-UniRule"/>
</dbReference>
<organism evidence="9 10">
    <name type="scientific">Dichotomicrobium thermohalophilum</name>
    <dbReference type="NCBI Taxonomy" id="933063"/>
    <lineage>
        <taxon>Bacteria</taxon>
        <taxon>Pseudomonadati</taxon>
        <taxon>Pseudomonadota</taxon>
        <taxon>Alphaproteobacteria</taxon>
        <taxon>Hyphomicrobiales</taxon>
        <taxon>Hyphomicrobiaceae</taxon>
        <taxon>Dichotomicrobium</taxon>
    </lineage>
</organism>
<reference evidence="9 10" key="1">
    <citation type="submission" date="2018-08" db="EMBL/GenBank/DDBJ databases">
        <title>Genomic Encyclopedia of Archaeal and Bacterial Type Strains, Phase II (KMG-II): from individual species to whole genera.</title>
        <authorList>
            <person name="Goeker M."/>
        </authorList>
    </citation>
    <scope>NUCLEOTIDE SEQUENCE [LARGE SCALE GENOMIC DNA]</scope>
    <source>
        <strain evidence="9 10">DSM 5002</strain>
    </source>
</reference>
<gene>
    <name evidence="7" type="primary">ybeY</name>
    <name evidence="9" type="ORF">BXY53_0431</name>
</gene>
<feature type="binding site" evidence="7">
    <location>
        <position position="150"/>
    </location>
    <ligand>
        <name>Zn(2+)</name>
        <dbReference type="ChEBI" id="CHEBI:29105"/>
        <note>catalytic</note>
    </ligand>
</feature>
<evidence type="ECO:0000256" key="4">
    <source>
        <dbReference type="ARBA" id="ARBA00022759"/>
    </source>
</evidence>
<evidence type="ECO:0000313" key="10">
    <source>
        <dbReference type="Proteomes" id="UP000266273"/>
    </source>
</evidence>
<protein>
    <recommendedName>
        <fullName evidence="7">Endoribonuclease YbeY</fullName>
        <ecNumber evidence="7">3.1.-.-</ecNumber>
    </recommendedName>
</protein>
<dbReference type="PANTHER" id="PTHR46986:SF1">
    <property type="entry name" value="ENDORIBONUCLEASE YBEY, CHLOROPLASTIC"/>
    <property type="match status" value="1"/>
</dbReference>
<evidence type="ECO:0000256" key="3">
    <source>
        <dbReference type="ARBA" id="ARBA00022723"/>
    </source>
</evidence>
<dbReference type="OrthoDB" id="9807740at2"/>
<dbReference type="Pfam" id="PF02130">
    <property type="entry name" value="YbeY"/>
    <property type="match status" value="1"/>
</dbReference>
<dbReference type="PANTHER" id="PTHR46986">
    <property type="entry name" value="ENDORIBONUCLEASE YBEY, CHLOROPLASTIC"/>
    <property type="match status" value="1"/>
</dbReference>
<dbReference type="EMBL" id="QXDF01000001">
    <property type="protein sequence ID" value="RIA55369.1"/>
    <property type="molecule type" value="Genomic_DNA"/>
</dbReference>
<keyword evidence="6 7" id="KW-0862">Zinc</keyword>
<dbReference type="SUPFAM" id="SSF55486">
    <property type="entry name" value="Metalloproteases ('zincins'), catalytic domain"/>
    <property type="match status" value="1"/>
</dbReference>
<evidence type="ECO:0000256" key="8">
    <source>
        <dbReference type="SAM" id="MobiDB-lite"/>
    </source>
</evidence>
<comment type="cofactor">
    <cofactor evidence="7">
        <name>Zn(2+)</name>
        <dbReference type="ChEBI" id="CHEBI:29105"/>
    </cofactor>
    <text evidence="7">Binds 1 zinc ion.</text>
</comment>
<keyword evidence="4 7" id="KW-0255">Endonuclease</keyword>
<dbReference type="GO" id="GO:0008270">
    <property type="term" value="F:zinc ion binding"/>
    <property type="evidence" value="ECO:0007669"/>
    <property type="project" value="UniProtKB-UniRule"/>
</dbReference>
<comment type="subcellular location">
    <subcellularLocation>
        <location evidence="7">Cytoplasm</location>
    </subcellularLocation>
</comment>
<dbReference type="EC" id="3.1.-.-" evidence="7"/>
<sequence length="184" mass="19440">MSDDPDPGQRSSGAATTDTAASGHAIDVVLPEDQSECDDTRAIANRLCAAAEIALEMAETGPGAVTVVLSNDEEVRALNRHFRGADKPTNVLSFPAEYTAPEPGAPPYLGDVIVARETVAREAGEQGKSFLDHATHLVVHGVLHLLGYTHDAEDDAERMEALEVAALERLGLPDPYAEATLAET</sequence>
<dbReference type="Gene3D" id="3.40.390.30">
    <property type="entry name" value="Metalloproteases ('zincins'), catalytic domain"/>
    <property type="match status" value="1"/>
</dbReference>
<dbReference type="RefSeq" id="WP_119060279.1">
    <property type="nucleotide sequence ID" value="NZ_QXDF01000001.1"/>
</dbReference>
<dbReference type="GO" id="GO:0005737">
    <property type="term" value="C:cytoplasm"/>
    <property type="evidence" value="ECO:0007669"/>
    <property type="project" value="UniProtKB-SubCell"/>
</dbReference>
<dbReference type="GO" id="GO:0006364">
    <property type="term" value="P:rRNA processing"/>
    <property type="evidence" value="ECO:0007669"/>
    <property type="project" value="UniProtKB-UniRule"/>
</dbReference>
<comment type="similarity">
    <text evidence="1 7">Belongs to the endoribonuclease YbeY family.</text>
</comment>
<evidence type="ECO:0000256" key="1">
    <source>
        <dbReference type="ARBA" id="ARBA00010875"/>
    </source>
</evidence>
<keyword evidence="3 7" id="KW-0479">Metal-binding</keyword>
<dbReference type="InterPro" id="IPR023091">
    <property type="entry name" value="MetalPrtase_cat_dom_sf_prd"/>
</dbReference>
<evidence type="ECO:0000256" key="7">
    <source>
        <dbReference type="HAMAP-Rule" id="MF_00009"/>
    </source>
</evidence>
<comment type="caution">
    <text evidence="9">The sequence shown here is derived from an EMBL/GenBank/DDBJ whole genome shotgun (WGS) entry which is preliminary data.</text>
</comment>
<feature type="binding site" evidence="7">
    <location>
        <position position="144"/>
    </location>
    <ligand>
        <name>Zn(2+)</name>
        <dbReference type="ChEBI" id="CHEBI:29105"/>
        <note>catalytic</note>
    </ligand>
</feature>
<accession>A0A397Q4M9</accession>
<keyword evidence="10" id="KW-1185">Reference proteome</keyword>
<dbReference type="PROSITE" id="PS01306">
    <property type="entry name" value="UPF0054"/>
    <property type="match status" value="1"/>
</dbReference>
<name>A0A397Q4M9_9HYPH</name>
<dbReference type="Proteomes" id="UP000266273">
    <property type="component" value="Unassembled WGS sequence"/>
</dbReference>
<keyword evidence="2 7" id="KW-0540">Nuclease</keyword>
<feature type="binding site" evidence="7">
    <location>
        <position position="140"/>
    </location>
    <ligand>
        <name>Zn(2+)</name>
        <dbReference type="ChEBI" id="CHEBI:29105"/>
        <note>catalytic</note>
    </ligand>
</feature>
<proteinExistence type="inferred from homology"/>
<keyword evidence="7" id="KW-0698">rRNA processing</keyword>
<dbReference type="NCBIfam" id="TIGR00043">
    <property type="entry name" value="rRNA maturation RNase YbeY"/>
    <property type="match status" value="1"/>
</dbReference>
<evidence type="ECO:0000256" key="5">
    <source>
        <dbReference type="ARBA" id="ARBA00022801"/>
    </source>
</evidence>
<evidence type="ECO:0000256" key="2">
    <source>
        <dbReference type="ARBA" id="ARBA00022722"/>
    </source>
</evidence>
<dbReference type="AlphaFoldDB" id="A0A397Q4M9"/>
<feature type="compositionally biased region" description="Low complexity" evidence="8">
    <location>
        <begin position="11"/>
        <end position="23"/>
    </location>
</feature>
<feature type="region of interest" description="Disordered" evidence="8">
    <location>
        <begin position="1"/>
        <end position="23"/>
    </location>
</feature>
<evidence type="ECO:0000256" key="6">
    <source>
        <dbReference type="ARBA" id="ARBA00022833"/>
    </source>
</evidence>
<dbReference type="HAMAP" id="MF_00009">
    <property type="entry name" value="Endoribonucl_YbeY"/>
    <property type="match status" value="1"/>
</dbReference>
<evidence type="ECO:0000313" key="9">
    <source>
        <dbReference type="EMBL" id="RIA55369.1"/>
    </source>
</evidence>
<dbReference type="InterPro" id="IPR002036">
    <property type="entry name" value="YbeY"/>
</dbReference>
<dbReference type="GO" id="GO:0004222">
    <property type="term" value="F:metalloendopeptidase activity"/>
    <property type="evidence" value="ECO:0007669"/>
    <property type="project" value="InterPro"/>
</dbReference>
<keyword evidence="7" id="KW-0963">Cytoplasm</keyword>